<dbReference type="SUPFAM" id="SSF46689">
    <property type="entry name" value="Homeodomain-like"/>
    <property type="match status" value="1"/>
</dbReference>
<gene>
    <name evidence="4" type="ordered locus">CA_C0724</name>
</gene>
<dbReference type="PATRIC" id="fig|272562.8.peg.930"/>
<dbReference type="Pfam" id="PF00440">
    <property type="entry name" value="TetR_N"/>
    <property type="match status" value="1"/>
</dbReference>
<feature type="domain" description="HTH tetR-type" evidence="3">
    <location>
        <begin position="10"/>
        <end position="70"/>
    </location>
</feature>
<evidence type="ECO:0000256" key="2">
    <source>
        <dbReference type="PROSITE-ProRule" id="PRU00335"/>
    </source>
</evidence>
<dbReference type="EMBL" id="AE001437">
    <property type="protein sequence ID" value="AAK78700.1"/>
    <property type="molecule type" value="Genomic_DNA"/>
</dbReference>
<dbReference type="PIR" id="A96989">
    <property type="entry name" value="A96989"/>
</dbReference>
<dbReference type="STRING" id="272562.CA_C0724"/>
<dbReference type="KEGG" id="cac:CA_C0724"/>
<dbReference type="RefSeq" id="WP_010964042.1">
    <property type="nucleotide sequence ID" value="NC_003030.1"/>
</dbReference>
<sequence>MKQKTNRIAEQSKKWLVQALLDLMREKPYSSISVKEIADRAQLSRRTFYRNFKIKEDLLSEYFNYLFEDYTESLKELTVLSINDVLITYFEFWNKHINELKLLKQNHLFYLIMEQANSFIPNINKFENVKWHDYDNHTEEEYIGLYSIGGLWNVLSNWIDRTDRQSPQEMAQIIIKAFRNFSKSI</sequence>
<dbReference type="OrthoDB" id="9810250at2"/>
<evidence type="ECO:0000313" key="5">
    <source>
        <dbReference type="Proteomes" id="UP000000814"/>
    </source>
</evidence>
<dbReference type="eggNOG" id="COG1309">
    <property type="taxonomic scope" value="Bacteria"/>
</dbReference>
<evidence type="ECO:0000313" key="4">
    <source>
        <dbReference type="EMBL" id="AAK78700.1"/>
    </source>
</evidence>
<dbReference type="AlphaFoldDB" id="Q97L42"/>
<keyword evidence="5" id="KW-1185">Reference proteome</keyword>
<evidence type="ECO:0000256" key="1">
    <source>
        <dbReference type="ARBA" id="ARBA00023125"/>
    </source>
</evidence>
<dbReference type="PANTHER" id="PTHR43479">
    <property type="entry name" value="ACREF/ENVCD OPERON REPRESSOR-RELATED"/>
    <property type="match status" value="1"/>
</dbReference>
<dbReference type="GeneID" id="44997235"/>
<evidence type="ECO:0000259" key="3">
    <source>
        <dbReference type="PROSITE" id="PS50977"/>
    </source>
</evidence>
<dbReference type="InterPro" id="IPR001647">
    <property type="entry name" value="HTH_TetR"/>
</dbReference>
<proteinExistence type="predicted"/>
<name>Q97L42_CLOAB</name>
<dbReference type="PANTHER" id="PTHR43479:SF11">
    <property type="entry name" value="ACREF_ENVCD OPERON REPRESSOR-RELATED"/>
    <property type="match status" value="1"/>
</dbReference>
<dbReference type="Proteomes" id="UP000000814">
    <property type="component" value="Chromosome"/>
</dbReference>
<organism evidence="4 5">
    <name type="scientific">Clostridium acetobutylicum (strain ATCC 824 / DSM 792 / JCM 1419 / IAM 19013 / LMG 5710 / NBRC 13948 / NRRL B-527 / VKM B-1787 / 2291 / W)</name>
    <dbReference type="NCBI Taxonomy" id="272562"/>
    <lineage>
        <taxon>Bacteria</taxon>
        <taxon>Bacillati</taxon>
        <taxon>Bacillota</taxon>
        <taxon>Clostridia</taxon>
        <taxon>Eubacteriales</taxon>
        <taxon>Clostridiaceae</taxon>
        <taxon>Clostridium</taxon>
    </lineage>
</organism>
<protein>
    <submittedName>
        <fullName evidence="4">Transcriptional regulator, AcrR family</fullName>
    </submittedName>
</protein>
<dbReference type="GO" id="GO:0003677">
    <property type="term" value="F:DNA binding"/>
    <property type="evidence" value="ECO:0007669"/>
    <property type="project" value="UniProtKB-UniRule"/>
</dbReference>
<dbReference type="Gene3D" id="1.10.357.10">
    <property type="entry name" value="Tetracycline Repressor, domain 2"/>
    <property type="match status" value="1"/>
</dbReference>
<dbReference type="HOGENOM" id="CLU_087539_6_0_9"/>
<feature type="DNA-binding region" description="H-T-H motif" evidence="2">
    <location>
        <begin position="33"/>
        <end position="52"/>
    </location>
</feature>
<dbReference type="InterPro" id="IPR009057">
    <property type="entry name" value="Homeodomain-like_sf"/>
</dbReference>
<reference evidence="4 5" key="1">
    <citation type="journal article" date="2001" name="J. Bacteriol.">
        <title>Genome sequence and comparative analysis of the solvent-producing bacterium Clostridium acetobutylicum.</title>
        <authorList>
            <person name="Nolling J."/>
            <person name="Breton G."/>
            <person name="Omelchenko M.V."/>
            <person name="Makarova K.S."/>
            <person name="Zeng Q."/>
            <person name="Gibson R."/>
            <person name="Lee H.M."/>
            <person name="Dubois J."/>
            <person name="Qiu D."/>
            <person name="Hitti J."/>
            <person name="Wolf Y.I."/>
            <person name="Tatusov R.L."/>
            <person name="Sabathe F."/>
            <person name="Doucette-Stamm L."/>
            <person name="Soucaille P."/>
            <person name="Daly M.J."/>
            <person name="Bennett G.N."/>
            <person name="Koonin E.V."/>
            <person name="Smith D.R."/>
        </authorList>
    </citation>
    <scope>NUCLEOTIDE SEQUENCE [LARGE SCALE GENOMIC DNA]</scope>
    <source>
        <strain evidence="5">ATCC 824 / DSM 792 / JCM 1419 / LMG 5710 / VKM B-1787</strain>
    </source>
</reference>
<keyword evidence="1 2" id="KW-0238">DNA-binding</keyword>
<dbReference type="InterPro" id="IPR050624">
    <property type="entry name" value="HTH-type_Tx_Regulator"/>
</dbReference>
<dbReference type="PROSITE" id="PS50977">
    <property type="entry name" value="HTH_TETR_2"/>
    <property type="match status" value="1"/>
</dbReference>
<accession>Q97L42</accession>